<proteinExistence type="predicted"/>
<evidence type="ECO:0000313" key="2">
    <source>
        <dbReference type="EMBL" id="QTN00225.1"/>
    </source>
</evidence>
<sequence length="110" mass="12992">MWQIKNERELKDFSKGFVFIHTPFCGTCKMAEKMLLVLEQIEEVSLFHEMNASLFPGFMQSYQVESVPCLLIVENGRVQEKVYAFQSLIHIQEKMQKYRNKKSLGQKNRN</sequence>
<organism evidence="2 3">
    <name type="scientific">Sediminibacillus dalangtanensis</name>
    <dbReference type="NCBI Taxonomy" id="2729421"/>
    <lineage>
        <taxon>Bacteria</taxon>
        <taxon>Bacillati</taxon>
        <taxon>Bacillota</taxon>
        <taxon>Bacilli</taxon>
        <taxon>Bacillales</taxon>
        <taxon>Bacillaceae</taxon>
        <taxon>Sediminibacillus</taxon>
    </lineage>
</organism>
<keyword evidence="3" id="KW-1185">Reference proteome</keyword>
<dbReference type="Pfam" id="PF00085">
    <property type="entry name" value="Thioredoxin"/>
    <property type="match status" value="1"/>
</dbReference>
<evidence type="ECO:0000259" key="1">
    <source>
        <dbReference type="Pfam" id="PF00085"/>
    </source>
</evidence>
<dbReference type="EMBL" id="CP046956">
    <property type="protein sequence ID" value="QTN00225.1"/>
    <property type="molecule type" value="Genomic_DNA"/>
</dbReference>
<feature type="domain" description="Thioredoxin" evidence="1">
    <location>
        <begin position="20"/>
        <end position="96"/>
    </location>
</feature>
<dbReference type="SUPFAM" id="SSF52833">
    <property type="entry name" value="Thioredoxin-like"/>
    <property type="match status" value="1"/>
</dbReference>
<name>A0ABX7VW18_9BACI</name>
<accession>A0ABX7VW18</accession>
<dbReference type="Gene3D" id="3.40.30.10">
    <property type="entry name" value="Glutaredoxin"/>
    <property type="match status" value="1"/>
</dbReference>
<protein>
    <submittedName>
        <fullName evidence="2">Thioredoxin</fullName>
    </submittedName>
</protein>
<dbReference type="InterPro" id="IPR013766">
    <property type="entry name" value="Thioredoxin_domain"/>
</dbReference>
<dbReference type="InterPro" id="IPR036249">
    <property type="entry name" value="Thioredoxin-like_sf"/>
</dbReference>
<dbReference type="Proteomes" id="UP000665043">
    <property type="component" value="Chromosome"/>
</dbReference>
<reference evidence="2 3" key="1">
    <citation type="submission" date="2019-12" db="EMBL/GenBank/DDBJ databases">
        <title>The whole genome sequencing of a strain isolated from a Mars analog, Dalangtan Playa.</title>
        <authorList>
            <person name="Huang T."/>
        </authorList>
    </citation>
    <scope>NUCLEOTIDE SEQUENCE [LARGE SCALE GENOMIC DNA]</scope>
    <source>
        <strain evidence="2 3">DP4-553-S</strain>
    </source>
</reference>
<gene>
    <name evidence="2" type="ORF">ERJ70_13505</name>
</gene>
<evidence type="ECO:0000313" key="3">
    <source>
        <dbReference type="Proteomes" id="UP000665043"/>
    </source>
</evidence>
<dbReference type="CDD" id="cd02947">
    <property type="entry name" value="TRX_family"/>
    <property type="match status" value="1"/>
</dbReference>